<name>B3E812_TRIL1</name>
<dbReference type="GO" id="GO:0016620">
    <property type="term" value="F:oxidoreductase activity, acting on the aldehyde or oxo group of donors, NAD or NADP as acceptor"/>
    <property type="evidence" value="ECO:0007669"/>
    <property type="project" value="InterPro"/>
</dbReference>
<dbReference type="CDD" id="cd07122">
    <property type="entry name" value="ALDH_F20_ACDH"/>
    <property type="match status" value="1"/>
</dbReference>
<dbReference type="RefSeq" id="WP_012470910.1">
    <property type="nucleotide sequence ID" value="NC_010814.1"/>
</dbReference>
<protein>
    <submittedName>
        <fullName evidence="3">Aldehyde Dehydrogenase</fullName>
    </submittedName>
</protein>
<gene>
    <name evidence="3" type="ordered locus">Glov_2874</name>
</gene>
<dbReference type="Proteomes" id="UP000002420">
    <property type="component" value="Chromosome"/>
</dbReference>
<sequence length="471" mass="49772">MGANAKEVISLMDVPEGNMLEQAQVAAREFAKFSPQAVDKIVEAVAAVAAERSAFYAEWIVRETGYGVVEHKTIKNEGSSAGLVNFYKGQNFCGYEIDTEKKVVKIARPAGVVLALVPSTNPVATTYYKILLSLMSRNAVILCPHPAAKGCIVGSADELTAVAEKAGLPKGVIQVVREPSIALLETMMKSDQVNLILATGGPGVVRAAYSSGNPAIGVGPGNVGHYVDGTGSLDKAALDIAISSGFDNNLGCTSDSVALVERDVADAMLEALSRNGVLKLEDKDDIEKVRNVLYPDGGFNPAAIGKSAAWIANEAGISINEDIKILCVEVDKIDDKDIYTREKLFPVLGFLRIDGLDAAYRAAEAMIAMGGAGHTAAIHSKDSDKIVAWSQLPVYRIATNGPAPLVASGFASGLAPTMTVGTGFFGRSSVCENVGPQHLIHWTQIAYSDDPSEVLGDIEDAMTRWDKSRSA</sequence>
<dbReference type="STRING" id="398767.Glov_2874"/>
<dbReference type="InterPro" id="IPR015590">
    <property type="entry name" value="Aldehyde_DH_dom"/>
</dbReference>
<dbReference type="SUPFAM" id="SSF53720">
    <property type="entry name" value="ALDH-like"/>
    <property type="match status" value="1"/>
</dbReference>
<proteinExistence type="predicted"/>
<dbReference type="PANTHER" id="PTHR11699">
    <property type="entry name" value="ALDEHYDE DEHYDROGENASE-RELATED"/>
    <property type="match status" value="1"/>
</dbReference>
<evidence type="ECO:0000259" key="2">
    <source>
        <dbReference type="Pfam" id="PF00171"/>
    </source>
</evidence>
<dbReference type="InterPro" id="IPR016162">
    <property type="entry name" value="Ald_DH_N"/>
</dbReference>
<evidence type="ECO:0000313" key="3">
    <source>
        <dbReference type="EMBL" id="ACD96585.1"/>
    </source>
</evidence>
<dbReference type="InterPro" id="IPR016163">
    <property type="entry name" value="Ald_DH_C"/>
</dbReference>
<dbReference type="HOGENOM" id="CLU_028794_3_1_7"/>
<feature type="domain" description="Aldehyde dehydrogenase" evidence="2">
    <location>
        <begin position="19"/>
        <end position="274"/>
    </location>
</feature>
<dbReference type="InterPro" id="IPR016161">
    <property type="entry name" value="Ald_DH/histidinol_DH"/>
</dbReference>
<dbReference type="AlphaFoldDB" id="B3E812"/>
<dbReference type="Gene3D" id="3.40.605.10">
    <property type="entry name" value="Aldehyde Dehydrogenase, Chain A, domain 1"/>
    <property type="match status" value="1"/>
</dbReference>
<keyword evidence="4" id="KW-1185">Reference proteome</keyword>
<evidence type="ECO:0000313" key="4">
    <source>
        <dbReference type="Proteomes" id="UP000002420"/>
    </source>
</evidence>
<dbReference type="eggNOG" id="COG1012">
    <property type="taxonomic scope" value="Bacteria"/>
</dbReference>
<keyword evidence="1" id="KW-0560">Oxidoreductase</keyword>
<dbReference type="KEGG" id="glo:Glov_2874"/>
<dbReference type="OrthoDB" id="9815791at2"/>
<accession>B3E812</accession>
<reference evidence="3 4" key="1">
    <citation type="submission" date="2008-05" db="EMBL/GenBank/DDBJ databases">
        <title>Complete sequence of chromosome of Geobacter lovleyi SZ.</title>
        <authorList>
            <consortium name="US DOE Joint Genome Institute"/>
            <person name="Lucas S."/>
            <person name="Copeland A."/>
            <person name="Lapidus A."/>
            <person name="Glavina del Rio T."/>
            <person name="Dalin E."/>
            <person name="Tice H."/>
            <person name="Bruce D."/>
            <person name="Goodwin L."/>
            <person name="Pitluck S."/>
            <person name="Chertkov O."/>
            <person name="Meincke L."/>
            <person name="Brettin T."/>
            <person name="Detter J.C."/>
            <person name="Han C."/>
            <person name="Tapia R."/>
            <person name="Kuske C.R."/>
            <person name="Schmutz J."/>
            <person name="Larimer F."/>
            <person name="Land M."/>
            <person name="Hauser L."/>
            <person name="Kyrpides N."/>
            <person name="Mikhailova N."/>
            <person name="Sung Y."/>
            <person name="Fletcher K.E."/>
            <person name="Ritalahti K.M."/>
            <person name="Loeffler F.E."/>
            <person name="Richardson P."/>
        </authorList>
    </citation>
    <scope>NUCLEOTIDE SEQUENCE [LARGE SCALE GENOMIC DNA]</scope>
    <source>
        <strain evidence="4">ATCC BAA-1151 / DSM 17278 / SZ</strain>
    </source>
</reference>
<dbReference type="EMBL" id="CP001089">
    <property type="protein sequence ID" value="ACD96585.1"/>
    <property type="molecule type" value="Genomic_DNA"/>
</dbReference>
<evidence type="ECO:0000256" key="1">
    <source>
        <dbReference type="ARBA" id="ARBA00023002"/>
    </source>
</evidence>
<organism evidence="3 4">
    <name type="scientific">Trichlorobacter lovleyi (strain ATCC BAA-1151 / DSM 17278 / SZ)</name>
    <name type="common">Geobacter lovleyi</name>
    <dbReference type="NCBI Taxonomy" id="398767"/>
    <lineage>
        <taxon>Bacteria</taxon>
        <taxon>Pseudomonadati</taxon>
        <taxon>Thermodesulfobacteriota</taxon>
        <taxon>Desulfuromonadia</taxon>
        <taxon>Geobacterales</taxon>
        <taxon>Geobacteraceae</taxon>
        <taxon>Trichlorobacter</taxon>
    </lineage>
</organism>
<dbReference type="Gene3D" id="3.40.309.10">
    <property type="entry name" value="Aldehyde Dehydrogenase, Chain A, domain 2"/>
    <property type="match status" value="1"/>
</dbReference>
<dbReference type="Pfam" id="PF00171">
    <property type="entry name" value="Aldedh"/>
    <property type="match status" value="1"/>
</dbReference>